<dbReference type="RefSeq" id="WP_154467298.1">
    <property type="nucleotide sequence ID" value="NZ_JAXDZL010000062.1"/>
</dbReference>
<dbReference type="AlphaFoldDB" id="A0A6N7WN93"/>
<feature type="domain" description="IrrE N-terminal-like" evidence="1">
    <location>
        <begin position="39"/>
        <end position="115"/>
    </location>
</feature>
<name>A0A6N7WN93_9FIRM</name>
<evidence type="ECO:0000313" key="3">
    <source>
        <dbReference type="Proteomes" id="UP000436047"/>
    </source>
</evidence>
<comment type="caution">
    <text evidence="2">The sequence shown here is derived from an EMBL/GenBank/DDBJ whole genome shotgun (WGS) entry which is preliminary data.</text>
</comment>
<evidence type="ECO:0000259" key="1">
    <source>
        <dbReference type="Pfam" id="PF06114"/>
    </source>
</evidence>
<organism evidence="2 3">
    <name type="scientific">Eisenbergiella porci</name>
    <dbReference type="NCBI Taxonomy" id="2652274"/>
    <lineage>
        <taxon>Bacteria</taxon>
        <taxon>Bacillati</taxon>
        <taxon>Bacillota</taxon>
        <taxon>Clostridia</taxon>
        <taxon>Lachnospirales</taxon>
        <taxon>Lachnospiraceae</taxon>
        <taxon>Eisenbergiella</taxon>
    </lineage>
</organism>
<dbReference type="InterPro" id="IPR010359">
    <property type="entry name" value="IrrE_HExxH"/>
</dbReference>
<reference evidence="2 3" key="1">
    <citation type="submission" date="2019-08" db="EMBL/GenBank/DDBJ databases">
        <title>In-depth cultivation of the pig gut microbiome towards novel bacterial diversity and tailored functional studies.</title>
        <authorList>
            <person name="Wylensek D."/>
            <person name="Hitch T.C.A."/>
            <person name="Clavel T."/>
        </authorList>
    </citation>
    <scope>NUCLEOTIDE SEQUENCE [LARGE SCALE GENOMIC DNA]</scope>
    <source>
        <strain evidence="2 3">WCA-389-WT-23B</strain>
    </source>
</reference>
<sequence length="124" mass="13555">MSKYIYSAEPESQIPVILNQRISERGRAKHLYHFLSGNAQAQGIRVMEIDMEGLCSAAVATIAGKKVIGIEKTDSAEEKVFSLAHELSHIHLGHLENHSDADKCERQADFAAGILLRALCLAAV</sequence>
<keyword evidence="3" id="KW-1185">Reference proteome</keyword>
<dbReference type="Pfam" id="PF06114">
    <property type="entry name" value="Peptidase_M78"/>
    <property type="match status" value="1"/>
</dbReference>
<protein>
    <submittedName>
        <fullName evidence="2">ImmA/IrrE family metallo-endopeptidase</fullName>
    </submittedName>
</protein>
<evidence type="ECO:0000313" key="2">
    <source>
        <dbReference type="EMBL" id="MSS90890.1"/>
    </source>
</evidence>
<dbReference type="Proteomes" id="UP000436047">
    <property type="component" value="Unassembled WGS sequence"/>
</dbReference>
<dbReference type="EMBL" id="VUMI01000049">
    <property type="protein sequence ID" value="MSS90890.1"/>
    <property type="molecule type" value="Genomic_DNA"/>
</dbReference>
<proteinExistence type="predicted"/>
<gene>
    <name evidence="2" type="ORF">FYJ45_22335</name>
</gene>
<accession>A0A6N7WN93</accession>
<dbReference type="Gene3D" id="1.10.10.2910">
    <property type="match status" value="1"/>
</dbReference>
<dbReference type="GeneID" id="86055760"/>